<name>A0ABW2LCE1_9BACT</name>
<dbReference type="EMBL" id="JBHTBS010000011">
    <property type="protein sequence ID" value="MFC7339019.1"/>
    <property type="molecule type" value="Genomic_DNA"/>
</dbReference>
<protein>
    <submittedName>
        <fullName evidence="2">Prepilin-type N-terminal cleavage/methylation domain-containing protein</fullName>
    </submittedName>
</protein>
<accession>A0ABW2LCE1</accession>
<keyword evidence="1" id="KW-0812">Transmembrane</keyword>
<keyword evidence="3" id="KW-1185">Reference proteome</keyword>
<dbReference type="RefSeq" id="WP_379715087.1">
    <property type="nucleotide sequence ID" value="NZ_JBHTBS010000011.1"/>
</dbReference>
<dbReference type="Pfam" id="PF07963">
    <property type="entry name" value="N_methyl"/>
    <property type="match status" value="1"/>
</dbReference>
<proteinExistence type="predicted"/>
<dbReference type="NCBIfam" id="TIGR02532">
    <property type="entry name" value="IV_pilin_GFxxxE"/>
    <property type="match status" value="1"/>
</dbReference>
<dbReference type="SUPFAM" id="SSF54523">
    <property type="entry name" value="Pili subunits"/>
    <property type="match status" value="1"/>
</dbReference>
<dbReference type="InterPro" id="IPR045584">
    <property type="entry name" value="Pilin-like"/>
</dbReference>
<evidence type="ECO:0000256" key="1">
    <source>
        <dbReference type="SAM" id="Phobius"/>
    </source>
</evidence>
<organism evidence="2 3">
    <name type="scientific">Haloferula chungangensis</name>
    <dbReference type="NCBI Taxonomy" id="1048331"/>
    <lineage>
        <taxon>Bacteria</taxon>
        <taxon>Pseudomonadati</taxon>
        <taxon>Verrucomicrobiota</taxon>
        <taxon>Verrucomicrobiia</taxon>
        <taxon>Verrucomicrobiales</taxon>
        <taxon>Verrucomicrobiaceae</taxon>
        <taxon>Haloferula</taxon>
    </lineage>
</organism>
<dbReference type="Gene3D" id="3.30.700.10">
    <property type="entry name" value="Glycoprotein, Type 4 Pilin"/>
    <property type="match status" value="1"/>
</dbReference>
<gene>
    <name evidence="2" type="ORF">ACFQY0_17620</name>
</gene>
<dbReference type="PANTHER" id="PTHR30093">
    <property type="entry name" value="GENERAL SECRETION PATHWAY PROTEIN G"/>
    <property type="match status" value="1"/>
</dbReference>
<dbReference type="InterPro" id="IPR012902">
    <property type="entry name" value="N_methyl_site"/>
</dbReference>
<dbReference type="PROSITE" id="PS00409">
    <property type="entry name" value="PROKAR_NTER_METHYL"/>
    <property type="match status" value="1"/>
</dbReference>
<comment type="caution">
    <text evidence="2">The sequence shown here is derived from an EMBL/GenBank/DDBJ whole genome shotgun (WGS) entry which is preliminary data.</text>
</comment>
<reference evidence="3" key="1">
    <citation type="journal article" date="2019" name="Int. J. Syst. Evol. Microbiol.">
        <title>The Global Catalogue of Microorganisms (GCM) 10K type strain sequencing project: providing services to taxonomists for standard genome sequencing and annotation.</title>
        <authorList>
            <consortium name="The Broad Institute Genomics Platform"/>
            <consortium name="The Broad Institute Genome Sequencing Center for Infectious Disease"/>
            <person name="Wu L."/>
            <person name="Ma J."/>
        </authorList>
    </citation>
    <scope>NUCLEOTIDE SEQUENCE [LARGE SCALE GENOMIC DNA]</scope>
    <source>
        <strain evidence="3">CGMCC 4.1467</strain>
    </source>
</reference>
<dbReference type="Proteomes" id="UP001596472">
    <property type="component" value="Unassembled WGS sequence"/>
</dbReference>
<keyword evidence="1" id="KW-0472">Membrane</keyword>
<sequence>MKNPQTLRRGFTLVELLVVIVIILVLASLTFVVATRMKKSAAEATNMSNMRNLGMSVLARVSDEGRFFHRRNEERWDRWIIPSLGYTTEMPENRDALTTENAPGLESLAEMFHAPDDKAVPKDGAYKCSYGVAAWLSNANGYPFGLTTKDMGVRMARIRKPSKWFMMYQDYRDSNLLGKGFNAYTPPGTDVPSQNKIVVFVDGHAEKLPKSLGWSEFREKYEPSRND</sequence>
<keyword evidence="1" id="KW-1133">Transmembrane helix</keyword>
<evidence type="ECO:0000313" key="2">
    <source>
        <dbReference type="EMBL" id="MFC7339019.1"/>
    </source>
</evidence>
<feature type="transmembrane region" description="Helical" evidence="1">
    <location>
        <begin position="12"/>
        <end position="34"/>
    </location>
</feature>
<evidence type="ECO:0000313" key="3">
    <source>
        <dbReference type="Proteomes" id="UP001596472"/>
    </source>
</evidence>